<evidence type="ECO:0000313" key="2">
    <source>
        <dbReference type="Proteomes" id="UP001057402"/>
    </source>
</evidence>
<dbReference type="Proteomes" id="UP001057402">
    <property type="component" value="Chromosome 11"/>
</dbReference>
<gene>
    <name evidence="1" type="ORF">MLD38_036763</name>
</gene>
<name>A0ACB9LMK1_9MYRT</name>
<evidence type="ECO:0000313" key="1">
    <source>
        <dbReference type="EMBL" id="KAI4311899.1"/>
    </source>
</evidence>
<protein>
    <submittedName>
        <fullName evidence="1">Uncharacterized protein</fullName>
    </submittedName>
</protein>
<proteinExistence type="predicted"/>
<keyword evidence="2" id="KW-1185">Reference proteome</keyword>
<reference evidence="2" key="1">
    <citation type="journal article" date="2023" name="Front. Plant Sci.">
        <title>Chromosomal-level genome assembly of Melastoma candidum provides insights into trichome evolution.</title>
        <authorList>
            <person name="Zhong Y."/>
            <person name="Wu W."/>
            <person name="Sun C."/>
            <person name="Zou P."/>
            <person name="Liu Y."/>
            <person name="Dai S."/>
            <person name="Zhou R."/>
        </authorList>
    </citation>
    <scope>NUCLEOTIDE SEQUENCE [LARGE SCALE GENOMIC DNA]</scope>
</reference>
<comment type="caution">
    <text evidence="1">The sequence shown here is derived from an EMBL/GenBank/DDBJ whole genome shotgun (WGS) entry which is preliminary data.</text>
</comment>
<sequence length="68" mass="7559">MDRQSAAIPVRPLQPQRWLRKWDGDDHTWSGTVGNRGCDRGAPILTESDRKQGGTMTVLPPLALSFRG</sequence>
<accession>A0ACB9LMK1</accession>
<dbReference type="EMBL" id="CM042890">
    <property type="protein sequence ID" value="KAI4311899.1"/>
    <property type="molecule type" value="Genomic_DNA"/>
</dbReference>
<organism evidence="1 2">
    <name type="scientific">Melastoma candidum</name>
    <dbReference type="NCBI Taxonomy" id="119954"/>
    <lineage>
        <taxon>Eukaryota</taxon>
        <taxon>Viridiplantae</taxon>
        <taxon>Streptophyta</taxon>
        <taxon>Embryophyta</taxon>
        <taxon>Tracheophyta</taxon>
        <taxon>Spermatophyta</taxon>
        <taxon>Magnoliopsida</taxon>
        <taxon>eudicotyledons</taxon>
        <taxon>Gunneridae</taxon>
        <taxon>Pentapetalae</taxon>
        <taxon>rosids</taxon>
        <taxon>malvids</taxon>
        <taxon>Myrtales</taxon>
        <taxon>Melastomataceae</taxon>
        <taxon>Melastomatoideae</taxon>
        <taxon>Melastomateae</taxon>
        <taxon>Melastoma</taxon>
    </lineage>
</organism>